<dbReference type="EMBL" id="CASHTH010003182">
    <property type="protein sequence ID" value="CAI8041345.1"/>
    <property type="molecule type" value="Genomic_DNA"/>
</dbReference>
<gene>
    <name evidence="1" type="ORF">GBAR_LOCUS22995</name>
</gene>
<dbReference type="Proteomes" id="UP001174909">
    <property type="component" value="Unassembled WGS sequence"/>
</dbReference>
<sequence>MVDTERVDFIAAALAPEGTSGEEHRAMMVRERELRVPLGRIAQGDDIARMAAFLSSAESDYMTGLSISVSGGSEMS</sequence>
<dbReference type="InterPro" id="IPR002347">
    <property type="entry name" value="SDR_fam"/>
</dbReference>
<evidence type="ECO:0000313" key="1">
    <source>
        <dbReference type="EMBL" id="CAI8041345.1"/>
    </source>
</evidence>
<dbReference type="SUPFAM" id="SSF51735">
    <property type="entry name" value="NAD(P)-binding Rossmann-fold domains"/>
    <property type="match status" value="1"/>
</dbReference>
<dbReference type="Pfam" id="PF13561">
    <property type="entry name" value="adh_short_C2"/>
    <property type="match status" value="1"/>
</dbReference>
<keyword evidence="2" id="KW-1185">Reference proteome</keyword>
<proteinExistence type="predicted"/>
<organism evidence="1 2">
    <name type="scientific">Geodia barretti</name>
    <name type="common">Barrett's horny sponge</name>
    <dbReference type="NCBI Taxonomy" id="519541"/>
    <lineage>
        <taxon>Eukaryota</taxon>
        <taxon>Metazoa</taxon>
        <taxon>Porifera</taxon>
        <taxon>Demospongiae</taxon>
        <taxon>Heteroscleromorpha</taxon>
        <taxon>Tetractinellida</taxon>
        <taxon>Astrophorina</taxon>
        <taxon>Geodiidae</taxon>
        <taxon>Geodia</taxon>
    </lineage>
</organism>
<protein>
    <submittedName>
        <fullName evidence="1">Galactitol 2-dehydrogenase</fullName>
    </submittedName>
</protein>
<dbReference type="Gene3D" id="3.40.50.720">
    <property type="entry name" value="NAD(P)-binding Rossmann-like Domain"/>
    <property type="match status" value="1"/>
</dbReference>
<accession>A0AA35T400</accession>
<dbReference type="AlphaFoldDB" id="A0AA35T400"/>
<dbReference type="InterPro" id="IPR036291">
    <property type="entry name" value="NAD(P)-bd_dom_sf"/>
</dbReference>
<reference evidence="1" key="1">
    <citation type="submission" date="2023-03" db="EMBL/GenBank/DDBJ databases">
        <authorList>
            <person name="Steffen K."/>
            <person name="Cardenas P."/>
        </authorList>
    </citation>
    <scope>NUCLEOTIDE SEQUENCE</scope>
</reference>
<name>A0AA35T400_GEOBA</name>
<comment type="caution">
    <text evidence="1">The sequence shown here is derived from an EMBL/GenBank/DDBJ whole genome shotgun (WGS) entry which is preliminary data.</text>
</comment>
<evidence type="ECO:0000313" key="2">
    <source>
        <dbReference type="Proteomes" id="UP001174909"/>
    </source>
</evidence>